<evidence type="ECO:0000259" key="1">
    <source>
        <dbReference type="PROSITE" id="PS51787"/>
    </source>
</evidence>
<dbReference type="PANTHER" id="PTHR46732:SF8">
    <property type="entry name" value="ATP-DEPENDENT PROTEASE LA (LON) DOMAIN PROTEIN"/>
    <property type="match status" value="1"/>
</dbReference>
<evidence type="ECO:0000313" key="2">
    <source>
        <dbReference type="EMBL" id="WZN59864.1"/>
    </source>
</evidence>
<keyword evidence="2" id="KW-0645">Protease</keyword>
<accession>A0AAX4P106</accession>
<proteinExistence type="predicted"/>
<organism evidence="2 3">
    <name type="scientific">Chloropicon roscoffensis</name>
    <dbReference type="NCBI Taxonomy" id="1461544"/>
    <lineage>
        <taxon>Eukaryota</taxon>
        <taxon>Viridiplantae</taxon>
        <taxon>Chlorophyta</taxon>
        <taxon>Chloropicophyceae</taxon>
        <taxon>Chloropicales</taxon>
        <taxon>Chloropicaceae</taxon>
        <taxon>Chloropicon</taxon>
    </lineage>
</organism>
<protein>
    <submittedName>
        <fullName evidence="2">ATP-dependent Lon protease</fullName>
    </submittedName>
</protein>
<keyword evidence="3" id="KW-1185">Reference proteome</keyword>
<dbReference type="PROSITE" id="PS51787">
    <property type="entry name" value="LON_N"/>
    <property type="match status" value="1"/>
</dbReference>
<dbReference type="GO" id="GO:0006508">
    <property type="term" value="P:proteolysis"/>
    <property type="evidence" value="ECO:0007669"/>
    <property type="project" value="UniProtKB-KW"/>
</dbReference>
<dbReference type="Pfam" id="PF02190">
    <property type="entry name" value="LON_substr_bdg"/>
    <property type="match status" value="1"/>
</dbReference>
<name>A0AAX4P106_9CHLO</name>
<dbReference type="EMBL" id="CP151502">
    <property type="protein sequence ID" value="WZN59864.1"/>
    <property type="molecule type" value="Genomic_DNA"/>
</dbReference>
<feature type="domain" description="Lon N-terminal" evidence="1">
    <location>
        <begin position="79"/>
        <end position="288"/>
    </location>
</feature>
<dbReference type="AlphaFoldDB" id="A0AAX4P106"/>
<dbReference type="InterPro" id="IPR003111">
    <property type="entry name" value="Lon_prtase_N"/>
</dbReference>
<dbReference type="Gene3D" id="1.20.58.1480">
    <property type="match status" value="1"/>
</dbReference>
<dbReference type="SUPFAM" id="SSF88697">
    <property type="entry name" value="PUA domain-like"/>
    <property type="match status" value="1"/>
</dbReference>
<gene>
    <name evidence="2" type="ORF">HKI87_02g13920</name>
</gene>
<dbReference type="Proteomes" id="UP001472866">
    <property type="component" value="Chromosome 02"/>
</dbReference>
<dbReference type="GO" id="GO:0008233">
    <property type="term" value="F:peptidase activity"/>
    <property type="evidence" value="ECO:0007669"/>
    <property type="project" value="UniProtKB-KW"/>
</dbReference>
<sequence length="304" mass="33325">MRATRSGARVFVAGAGGRRADSATSSAPRCFRAVPFAVARGPKKGFASGQGLPLPGNKARCVLEPARSSGEAGAETAEEITLPVFPLSMVAIPSCEVPLHIFEARYRILFNTLLYGEDDVDEGLANTESPFVGTKQFGMCYVDKEGNIASVGSVLEIGEHQQLDDGRLYIQNTAVRRFNVTEVVEEAPVLICRVKLLDDDRAEDENPENVALARDVVEVFQKALALGSSLDSSPEPPKPEQLSLPPTELAFWLTSLFPQDPQEQQLMLQIDTTRERLERLKEIFEATYNYHVARNSIKSALSDE</sequence>
<dbReference type="SMART" id="SM00464">
    <property type="entry name" value="LON"/>
    <property type="match status" value="1"/>
</dbReference>
<reference evidence="2 3" key="1">
    <citation type="submission" date="2024-03" db="EMBL/GenBank/DDBJ databases">
        <title>Complete genome sequence of the green alga Chloropicon roscoffensis RCC1871.</title>
        <authorList>
            <person name="Lemieux C."/>
            <person name="Pombert J.-F."/>
            <person name="Otis C."/>
            <person name="Turmel M."/>
        </authorList>
    </citation>
    <scope>NUCLEOTIDE SEQUENCE [LARGE SCALE GENOMIC DNA]</scope>
    <source>
        <strain evidence="2 3">RCC1871</strain>
    </source>
</reference>
<dbReference type="InterPro" id="IPR046336">
    <property type="entry name" value="Lon_prtase_N_sf"/>
</dbReference>
<dbReference type="PANTHER" id="PTHR46732">
    <property type="entry name" value="ATP-DEPENDENT PROTEASE LA (LON) DOMAIN PROTEIN"/>
    <property type="match status" value="1"/>
</dbReference>
<keyword evidence="2" id="KW-0378">Hydrolase</keyword>
<evidence type="ECO:0000313" key="3">
    <source>
        <dbReference type="Proteomes" id="UP001472866"/>
    </source>
</evidence>
<dbReference type="InterPro" id="IPR015947">
    <property type="entry name" value="PUA-like_sf"/>
</dbReference>
<dbReference type="Gene3D" id="2.30.130.40">
    <property type="entry name" value="LON domain-like"/>
    <property type="match status" value="1"/>
</dbReference>